<sequence length="353" mass="38859">MIKQMLQGVVAMLIIGMGIIGCSSSDESKSATTHRYVKVERLGKAQSAEELIFHGQLKEKKEVSVAFKVGGQVYNMLVDEGDYVTKEQVIARIDPRDYKIRLQSAKAQFEQASGEYTRYKELYKKNKLPINTLEKLEAGYLAAKSAYESAENALADTELKAPFNGYIYRKQTNNFENVAPGQPIYALLDVSHLEVLFSLPESKVNKAKSFSQITIDVANAGAYDVPANVLSVNEKANGNDMFDVRLMVNNQADSGLKPGMSAKVRIQLKAADKTGVVVPVESVFYKEQKAYVWVFDEASSTVSSRAVKVNKLENNGHLSVSSGLTGNEYVVTAGVYSLTESQAVRILKNTNLL</sequence>
<dbReference type="Gene3D" id="1.10.287.470">
    <property type="entry name" value="Helix hairpin bin"/>
    <property type="match status" value="1"/>
</dbReference>
<evidence type="ECO:0000313" key="5">
    <source>
        <dbReference type="Proteomes" id="UP000721861"/>
    </source>
</evidence>
<dbReference type="SUPFAM" id="SSF111369">
    <property type="entry name" value="HlyD-like secretion proteins"/>
    <property type="match status" value="1"/>
</dbReference>
<comment type="caution">
    <text evidence="4">The sequence shown here is derived from an EMBL/GenBank/DDBJ whole genome shotgun (WGS) entry which is preliminary data.</text>
</comment>
<dbReference type="InterPro" id="IPR006143">
    <property type="entry name" value="RND_pump_MFP"/>
</dbReference>
<dbReference type="PROSITE" id="PS51257">
    <property type="entry name" value="PROKAR_LIPOPROTEIN"/>
    <property type="match status" value="1"/>
</dbReference>
<evidence type="ECO:0000313" key="4">
    <source>
        <dbReference type="EMBL" id="MBS2212287.1"/>
    </source>
</evidence>
<evidence type="ECO:0000256" key="2">
    <source>
        <dbReference type="SAM" id="Coils"/>
    </source>
</evidence>
<keyword evidence="2" id="KW-0175">Coiled coil</keyword>
<protein>
    <submittedName>
        <fullName evidence="4">Efflux RND transporter periplasmic adaptor subunit</fullName>
    </submittedName>
</protein>
<dbReference type="Gene3D" id="2.40.420.20">
    <property type="match status" value="1"/>
</dbReference>
<proteinExistence type="inferred from homology"/>
<feature type="coiled-coil region" evidence="2">
    <location>
        <begin position="102"/>
        <end position="160"/>
    </location>
</feature>
<evidence type="ECO:0000259" key="3">
    <source>
        <dbReference type="Pfam" id="PF25917"/>
    </source>
</evidence>
<dbReference type="PANTHER" id="PTHR30469:SF20">
    <property type="entry name" value="EFFLUX RND TRANSPORTER PERIPLASMIC ADAPTOR SUBUNIT"/>
    <property type="match status" value="1"/>
</dbReference>
<organism evidence="4 5">
    <name type="scientific">Carboxylicivirga mesophila</name>
    <dbReference type="NCBI Taxonomy" id="1166478"/>
    <lineage>
        <taxon>Bacteria</taxon>
        <taxon>Pseudomonadati</taxon>
        <taxon>Bacteroidota</taxon>
        <taxon>Bacteroidia</taxon>
        <taxon>Marinilabiliales</taxon>
        <taxon>Marinilabiliaceae</taxon>
        <taxon>Carboxylicivirga</taxon>
    </lineage>
</organism>
<accession>A0ABS5KBT7</accession>
<reference evidence="4 5" key="1">
    <citation type="journal article" date="2014" name="Int. J. Syst. Evol. Microbiol.">
        <title>Carboxylicivirga gen. nov. in the family Marinilabiliaceae with two novel species, Carboxylicivirga mesophila sp. nov. and Carboxylicivirga taeanensis sp. nov., and reclassification of Cytophaga fermentans as Saccharicrinis fermentans gen. nov., comb. nov.</title>
        <authorList>
            <person name="Yang S.H."/>
            <person name="Seo H.S."/>
            <person name="Woo J.H."/>
            <person name="Oh H.M."/>
            <person name="Jang H."/>
            <person name="Lee J.H."/>
            <person name="Kim S.J."/>
            <person name="Kwon K.K."/>
        </authorList>
    </citation>
    <scope>NUCLEOTIDE SEQUENCE [LARGE SCALE GENOMIC DNA]</scope>
    <source>
        <strain evidence="4 5">JCM 18290</strain>
    </source>
</reference>
<feature type="domain" description="Multidrug resistance protein MdtA-like barrel-sandwich hybrid" evidence="3">
    <location>
        <begin position="62"/>
        <end position="184"/>
    </location>
</feature>
<dbReference type="Gene3D" id="2.40.30.170">
    <property type="match status" value="1"/>
</dbReference>
<dbReference type="Gene3D" id="2.40.50.100">
    <property type="match status" value="1"/>
</dbReference>
<dbReference type="InterPro" id="IPR058625">
    <property type="entry name" value="MdtA-like_BSH"/>
</dbReference>
<evidence type="ECO:0000256" key="1">
    <source>
        <dbReference type="ARBA" id="ARBA00009477"/>
    </source>
</evidence>
<dbReference type="PANTHER" id="PTHR30469">
    <property type="entry name" value="MULTIDRUG RESISTANCE PROTEIN MDTA"/>
    <property type="match status" value="1"/>
</dbReference>
<dbReference type="Proteomes" id="UP000721861">
    <property type="component" value="Unassembled WGS sequence"/>
</dbReference>
<dbReference type="NCBIfam" id="TIGR01730">
    <property type="entry name" value="RND_mfp"/>
    <property type="match status" value="1"/>
</dbReference>
<dbReference type="EMBL" id="JAGUCN010000014">
    <property type="protein sequence ID" value="MBS2212287.1"/>
    <property type="molecule type" value="Genomic_DNA"/>
</dbReference>
<dbReference type="Pfam" id="PF25917">
    <property type="entry name" value="BSH_RND"/>
    <property type="match status" value="1"/>
</dbReference>
<comment type="similarity">
    <text evidence="1">Belongs to the membrane fusion protein (MFP) (TC 8.A.1) family.</text>
</comment>
<name>A0ABS5KBT7_9BACT</name>
<gene>
    <name evidence="4" type="ORF">KEM09_12800</name>
</gene>
<keyword evidence="5" id="KW-1185">Reference proteome</keyword>
<dbReference type="RefSeq" id="WP_212228850.1">
    <property type="nucleotide sequence ID" value="NZ_JAGUCN010000014.1"/>
</dbReference>